<dbReference type="GO" id="GO:0046872">
    <property type="term" value="F:metal ion binding"/>
    <property type="evidence" value="ECO:0007669"/>
    <property type="project" value="UniProtKB-KW"/>
</dbReference>
<dbReference type="InterPro" id="IPR011334">
    <property type="entry name" value="UDP-acyl_GlcNac_deAcase_C"/>
</dbReference>
<dbReference type="GO" id="GO:0009245">
    <property type="term" value="P:lipid A biosynthetic process"/>
    <property type="evidence" value="ECO:0007669"/>
    <property type="project" value="UniProtKB-UniRule"/>
</dbReference>
<feature type="binding site" evidence="17">
    <location>
        <position position="79"/>
    </location>
    <ligand>
        <name>Zn(2+)</name>
        <dbReference type="ChEBI" id="CHEBI:29105"/>
    </ligand>
</feature>
<name>A0A3G8ZC00_9FLAO</name>
<keyword evidence="6 17" id="KW-0444">Lipid biosynthesis</keyword>
<evidence type="ECO:0000256" key="12">
    <source>
        <dbReference type="ARBA" id="ARBA00023239"/>
    </source>
</evidence>
<comment type="pathway">
    <text evidence="4 17">Glycolipid biosynthesis; lipid IV(A) biosynthesis; lipid IV(A) from (3R)-3-hydroxytetradecanoyl-[acyl-carrier-protein] and UDP-N-acetyl-alpha-D-glucosamine: step 2/6.</text>
</comment>
<evidence type="ECO:0000256" key="4">
    <source>
        <dbReference type="ARBA" id="ARBA00005002"/>
    </source>
</evidence>
<dbReference type="SUPFAM" id="SSF54637">
    <property type="entry name" value="Thioesterase/thiol ester dehydrase-isomerase"/>
    <property type="match status" value="1"/>
</dbReference>
<evidence type="ECO:0000313" key="20">
    <source>
        <dbReference type="Proteomes" id="UP000272316"/>
    </source>
</evidence>
<dbReference type="Gene3D" id="3.30.1700.10">
    <property type="entry name" value="lpxc deacetylase, domain 2"/>
    <property type="match status" value="1"/>
</dbReference>
<dbReference type="NCBIfam" id="TIGR01750">
    <property type="entry name" value="fabZ"/>
    <property type="match status" value="1"/>
</dbReference>
<comment type="function">
    <text evidence="14 18">Involved in unsaturated fatty acids biosynthesis. Catalyzes the dehydration of short chain beta-hydroxyacyl-ACPs and long chain saturated and unsaturated beta-hydroxyacyl-ACPs.</text>
</comment>
<proteinExistence type="inferred from homology"/>
<evidence type="ECO:0000256" key="18">
    <source>
        <dbReference type="HAMAP-Rule" id="MF_00406"/>
    </source>
</evidence>
<keyword evidence="11 17" id="KW-0443">Lipid metabolism</keyword>
<dbReference type="CDD" id="cd01288">
    <property type="entry name" value="FabZ"/>
    <property type="match status" value="1"/>
</dbReference>
<dbReference type="Gene3D" id="3.10.129.10">
    <property type="entry name" value="Hotdog Thioesterase"/>
    <property type="match status" value="1"/>
</dbReference>
<evidence type="ECO:0000256" key="9">
    <source>
        <dbReference type="ARBA" id="ARBA00022801"/>
    </source>
</evidence>
<dbReference type="SUPFAM" id="SSF54211">
    <property type="entry name" value="Ribosomal protein S5 domain 2-like"/>
    <property type="match status" value="2"/>
</dbReference>
<dbReference type="GO" id="GO:0103117">
    <property type="term" value="F:UDP-3-O-acyl-N-acetylglucosamine deacetylase activity"/>
    <property type="evidence" value="ECO:0007669"/>
    <property type="project" value="UniProtKB-UniRule"/>
</dbReference>
<dbReference type="Pfam" id="PF07977">
    <property type="entry name" value="FabA"/>
    <property type="match status" value="1"/>
</dbReference>
<dbReference type="InterPro" id="IPR029069">
    <property type="entry name" value="HotDog_dom_sf"/>
</dbReference>
<dbReference type="InterPro" id="IPR020568">
    <property type="entry name" value="Ribosomal_Su5_D2-typ_SF"/>
</dbReference>
<dbReference type="GO" id="GO:0016020">
    <property type="term" value="C:membrane"/>
    <property type="evidence" value="ECO:0007669"/>
    <property type="project" value="GOC"/>
</dbReference>
<feature type="active site" evidence="18">
    <location>
        <position position="366"/>
    </location>
</feature>
<evidence type="ECO:0000256" key="13">
    <source>
        <dbReference type="ARBA" id="ARBA00024535"/>
    </source>
</evidence>
<evidence type="ECO:0000256" key="3">
    <source>
        <dbReference type="ARBA" id="ARBA00004496"/>
    </source>
</evidence>
<keyword evidence="12 18" id="KW-0456">Lyase</keyword>
<comment type="catalytic activity">
    <reaction evidence="13 17">
        <text>a UDP-3-O-[(3R)-3-hydroxyacyl]-N-acetyl-alpha-D-glucosamine + H2O = a UDP-3-O-[(3R)-3-hydroxyacyl]-alpha-D-glucosamine + acetate</text>
        <dbReference type="Rhea" id="RHEA:67816"/>
        <dbReference type="ChEBI" id="CHEBI:15377"/>
        <dbReference type="ChEBI" id="CHEBI:30089"/>
        <dbReference type="ChEBI" id="CHEBI:137740"/>
        <dbReference type="ChEBI" id="CHEBI:173225"/>
        <dbReference type="EC" id="3.5.1.108"/>
    </reaction>
</comment>
<comment type="subcellular location">
    <subcellularLocation>
        <location evidence="3 18">Cytoplasm</location>
    </subcellularLocation>
</comment>
<dbReference type="PANTHER" id="PTHR33694:SF1">
    <property type="entry name" value="UDP-3-O-ACYL-N-ACETYLGLUCOSAMINE DEACETYLASE 1, MITOCHONDRIAL-RELATED"/>
    <property type="match status" value="1"/>
</dbReference>
<keyword evidence="7 17" id="KW-0441">Lipid A biosynthesis</keyword>
<dbReference type="Proteomes" id="UP000272316">
    <property type="component" value="Chromosome"/>
</dbReference>
<dbReference type="GO" id="GO:0019171">
    <property type="term" value="F:(3R)-hydroxyacyl-[acyl-carrier-protein] dehydratase activity"/>
    <property type="evidence" value="ECO:0007669"/>
    <property type="project" value="UniProtKB-EC"/>
</dbReference>
<dbReference type="EC" id="3.5.1.108" evidence="17"/>
<evidence type="ECO:0000256" key="17">
    <source>
        <dbReference type="HAMAP-Rule" id="MF_00388"/>
    </source>
</evidence>
<keyword evidence="10 17" id="KW-0862">Zinc</keyword>
<reference evidence="20" key="1">
    <citation type="submission" date="2018-11" db="EMBL/GenBank/DDBJ databases">
        <title>Proposal to divide the Flavobacteriaceae and reorganize its genera based on Amino Acid Identity values calculated from whole genome sequences.</title>
        <authorList>
            <person name="Nicholson A.C."/>
            <person name="Gulvik C.A."/>
            <person name="Whitney A.M."/>
            <person name="Sheth M."/>
            <person name="Batra D."/>
            <person name="Pryor J."/>
            <person name="Bernardet J.-F."/>
            <person name="Hugo C."/>
            <person name="Kampfer P."/>
            <person name="Newman J.D."/>
            <person name="McQuiston J.R."/>
        </authorList>
    </citation>
    <scope>NUCLEOTIDE SEQUENCE [LARGE SCALE GENOMIC DNA]</scope>
    <source>
        <strain evidence="20">H6466</strain>
    </source>
</reference>
<dbReference type="HAMAP" id="MF_00388">
    <property type="entry name" value="LpxC"/>
    <property type="match status" value="1"/>
</dbReference>
<dbReference type="NCBIfam" id="NF000582">
    <property type="entry name" value="PRK00006.1"/>
    <property type="match status" value="1"/>
</dbReference>
<feature type="binding site" evidence="17">
    <location>
        <position position="261"/>
    </location>
    <ligand>
        <name>Zn(2+)</name>
        <dbReference type="ChEBI" id="CHEBI:29105"/>
    </ligand>
</feature>
<comment type="similarity">
    <text evidence="18">Belongs to the thioester dehydratase family. FabZ subfamily.</text>
</comment>
<evidence type="ECO:0000256" key="14">
    <source>
        <dbReference type="ARBA" id="ARBA00025049"/>
    </source>
</evidence>
<dbReference type="Pfam" id="PF03331">
    <property type="entry name" value="LpxC"/>
    <property type="match status" value="2"/>
</dbReference>
<dbReference type="GO" id="GO:0005737">
    <property type="term" value="C:cytoplasm"/>
    <property type="evidence" value="ECO:0007669"/>
    <property type="project" value="UniProtKB-SubCell"/>
</dbReference>
<dbReference type="InterPro" id="IPR004463">
    <property type="entry name" value="UDP-acyl_GlcNac_deAcase"/>
</dbReference>
<comment type="cofactor">
    <cofactor evidence="1 17">
        <name>Zn(2+)</name>
        <dbReference type="ChEBI" id="CHEBI:29105"/>
    </cofactor>
</comment>
<keyword evidence="9 17" id="KW-0378">Hydrolase</keyword>
<keyword evidence="5 18" id="KW-0963">Cytoplasm</keyword>
<evidence type="ECO:0000256" key="6">
    <source>
        <dbReference type="ARBA" id="ARBA00022516"/>
    </source>
</evidence>
<dbReference type="UniPathway" id="UPA00359">
    <property type="reaction ID" value="UER00478"/>
</dbReference>
<protein>
    <recommendedName>
        <fullName evidence="17 18">Multifunctional fusion protein</fullName>
    </recommendedName>
    <domain>
        <recommendedName>
            <fullName evidence="18">3-hydroxyacyl-[acyl-carrier-protein] dehydratase FabZ</fullName>
            <ecNumber evidence="18">4.2.1.59</ecNumber>
        </recommendedName>
        <alternativeName>
            <fullName evidence="18">(3R)-hydroxymyristoyl-[acyl-carrier-protein] dehydratase</fullName>
        </alternativeName>
        <alternativeName>
            <fullName evidence="18">Beta-hydroxyacyl-ACP dehydratase</fullName>
            <shortName evidence="18">(3R)-hydroxymyristoyl-ACP dehydrase</shortName>
        </alternativeName>
    </domain>
    <domain>
        <recommendedName>
            <fullName evidence="17">UDP-3-O-acyl-N-acetylglucosamine deacetylase</fullName>
            <shortName evidence="17">UDP-3-O-acyl-GlcNAc deacetylase</shortName>
            <ecNumber evidence="17">3.5.1.108</ecNumber>
        </recommendedName>
        <alternativeName>
            <fullName evidence="17">UDP-3-O-[R-3-hydroxymyristoyl]-N-acetylglucosamine deacetylase</fullName>
        </alternativeName>
    </domain>
</protein>
<dbReference type="NCBIfam" id="NF009667">
    <property type="entry name" value="PRK13188.1"/>
    <property type="match status" value="1"/>
</dbReference>
<accession>A0A3G8ZC00</accession>
<dbReference type="AlphaFoldDB" id="A0A3G8ZC00"/>
<comment type="similarity">
    <text evidence="15">In the N-terminal section; belongs to the LpxC family.</text>
</comment>
<comment type="catalytic activity">
    <reaction evidence="18">
        <text>a (3R)-hydroxyacyl-[ACP] = a (2E)-enoyl-[ACP] + H2O</text>
        <dbReference type="Rhea" id="RHEA:13097"/>
        <dbReference type="Rhea" id="RHEA-COMP:9925"/>
        <dbReference type="Rhea" id="RHEA-COMP:9945"/>
        <dbReference type="ChEBI" id="CHEBI:15377"/>
        <dbReference type="ChEBI" id="CHEBI:78784"/>
        <dbReference type="ChEBI" id="CHEBI:78827"/>
        <dbReference type="EC" id="4.2.1.59"/>
    </reaction>
</comment>
<evidence type="ECO:0000256" key="11">
    <source>
        <dbReference type="ARBA" id="ARBA00023098"/>
    </source>
</evidence>
<dbReference type="EMBL" id="CP034160">
    <property type="protein sequence ID" value="AZI54510.1"/>
    <property type="molecule type" value="Genomic_DNA"/>
</dbReference>
<comment type="similarity">
    <text evidence="17">Belongs to the LpxC family.</text>
</comment>
<evidence type="ECO:0000256" key="8">
    <source>
        <dbReference type="ARBA" id="ARBA00022723"/>
    </source>
</evidence>
<dbReference type="GO" id="GO:0006633">
    <property type="term" value="P:fatty acid biosynthetic process"/>
    <property type="evidence" value="ECO:0007669"/>
    <property type="project" value="UniProtKB-UniRule"/>
</dbReference>
<dbReference type="RefSeq" id="WP_124985831.1">
    <property type="nucleotide sequence ID" value="NZ_CP034160.1"/>
</dbReference>
<evidence type="ECO:0000256" key="1">
    <source>
        <dbReference type="ARBA" id="ARBA00001947"/>
    </source>
</evidence>
<evidence type="ECO:0000256" key="5">
    <source>
        <dbReference type="ARBA" id="ARBA00022490"/>
    </source>
</evidence>
<dbReference type="FunFam" id="3.10.129.10:FF:000001">
    <property type="entry name" value="3-hydroxyacyl-[acyl-carrier-protein] dehydratase FabZ"/>
    <property type="match status" value="1"/>
</dbReference>
<sequence>MSDKQKTIKEDIQLSGIGLHTGREVNLTIKPAKENTGFVFVRTDLEGRPQVEADVNYVTTTERGTTLEKLGVKIHTCEHLLAALVGMDIDNAILEMNSAEAPILDGSSKFFVEAIEKVGIVEQDLPREYLVIKEVMNYIDPSTGSELTVIPADDYEITTMVDFGTKVLGTQNASMKNISEFRDEIAPARTFSFLHELEQLLDANLIKGGDISNAIVYVDKELTQETTEKLKVAFGKDEVSIRPNGILDNLNLNFPNEAARHKLLDVIGDLALVGVRIKGRVIANKPGHFVNTQFAKKLNRQYKLQKRKNVPDFDLKAEPVFDINGIMKLLPHRPPFLLVDKILELSDTHVVGLKNVSMNEPFFVGHFPKEPVMPGVLQVEAMAQVGGILVLANVPDPENYSTYFVKMDNVKFKKKVVPGDQVIFKIELMEPIRRGIVHMQGYGYVGDSVVVEGELMAQVAKNKM</sequence>
<comment type="similarity">
    <text evidence="16">In the C-terminal section; belongs to the thioester dehydratase family.</text>
</comment>
<dbReference type="HAMAP" id="MF_00406">
    <property type="entry name" value="FabZ"/>
    <property type="match status" value="1"/>
</dbReference>
<comment type="function">
    <text evidence="2 17">Catalyzes the hydrolysis of UDP-3-O-myristoyl-N-acetylglucosamine to form UDP-3-O-myristoylglucosamine and acetate, the committed step in lipid A biosynthesis.</text>
</comment>
<dbReference type="InterPro" id="IPR010084">
    <property type="entry name" value="FabZ"/>
</dbReference>
<evidence type="ECO:0000256" key="16">
    <source>
        <dbReference type="ARBA" id="ARBA00061355"/>
    </source>
</evidence>
<dbReference type="KEGG" id="eva:EIB75_04280"/>
<gene>
    <name evidence="17" type="primary">lpxC</name>
    <name evidence="18" type="synonym">fabZ</name>
    <name evidence="19" type="ORF">EIB75_04280</name>
</gene>
<organism evidence="19 20">
    <name type="scientific">Epilithonimonas vandammei</name>
    <dbReference type="NCBI Taxonomy" id="2487072"/>
    <lineage>
        <taxon>Bacteria</taxon>
        <taxon>Pseudomonadati</taxon>
        <taxon>Bacteroidota</taxon>
        <taxon>Flavobacteriia</taxon>
        <taxon>Flavobacteriales</taxon>
        <taxon>Weeksellaceae</taxon>
        <taxon>Chryseobacterium group</taxon>
        <taxon>Epilithonimonas</taxon>
    </lineage>
</organism>
<dbReference type="PANTHER" id="PTHR33694">
    <property type="entry name" value="UDP-3-O-ACYL-N-ACETYLGLUCOSAMINE DEACETYLASE 1, MITOCHONDRIAL-RELATED"/>
    <property type="match status" value="1"/>
</dbReference>
<evidence type="ECO:0000256" key="15">
    <source>
        <dbReference type="ARBA" id="ARBA00061221"/>
    </source>
</evidence>
<dbReference type="Gene3D" id="3.30.230.20">
    <property type="entry name" value="lpxc deacetylase, domain 1"/>
    <property type="match status" value="1"/>
</dbReference>
<dbReference type="InterPro" id="IPR013114">
    <property type="entry name" value="FabA_FabZ"/>
</dbReference>
<feature type="active site" description="Proton donor" evidence="17">
    <location>
        <position position="288"/>
    </location>
</feature>
<feature type="binding site" evidence="17">
    <location>
        <position position="265"/>
    </location>
    <ligand>
        <name>Zn(2+)</name>
        <dbReference type="ChEBI" id="CHEBI:29105"/>
    </ligand>
</feature>
<dbReference type="EC" id="4.2.1.59" evidence="18"/>
<evidence type="ECO:0000256" key="7">
    <source>
        <dbReference type="ARBA" id="ARBA00022556"/>
    </source>
</evidence>
<dbReference type="InterPro" id="IPR015870">
    <property type="entry name" value="UDP-acyl_N-AcGlcN_deAcase_N"/>
</dbReference>
<evidence type="ECO:0000313" key="19">
    <source>
        <dbReference type="EMBL" id="AZI54510.1"/>
    </source>
</evidence>
<keyword evidence="8 17" id="KW-0479">Metal-binding</keyword>
<evidence type="ECO:0000256" key="2">
    <source>
        <dbReference type="ARBA" id="ARBA00002923"/>
    </source>
</evidence>
<evidence type="ECO:0000256" key="10">
    <source>
        <dbReference type="ARBA" id="ARBA00022833"/>
    </source>
</evidence>